<evidence type="ECO:0000256" key="8">
    <source>
        <dbReference type="ARBA" id="ARBA00038436"/>
    </source>
</evidence>
<dbReference type="Proteomes" id="UP000186221">
    <property type="component" value="Unassembled WGS sequence"/>
</dbReference>
<keyword evidence="12" id="KW-1185">Reference proteome</keyword>
<feature type="domain" description="Tripartite ATP-independent periplasmic transporters DctQ component" evidence="10">
    <location>
        <begin position="27"/>
        <end position="155"/>
    </location>
</feature>
<dbReference type="STRING" id="453582.SAMN05421580_102198"/>
<keyword evidence="2 9" id="KW-0813">Transport</keyword>
<accession>A0A1N7K0S9</accession>
<dbReference type="Pfam" id="PF04290">
    <property type="entry name" value="DctQ"/>
    <property type="match status" value="1"/>
</dbReference>
<protein>
    <recommendedName>
        <fullName evidence="9">TRAP transporter small permease protein</fullName>
    </recommendedName>
</protein>
<feature type="transmembrane region" description="Helical" evidence="9">
    <location>
        <begin position="45"/>
        <end position="69"/>
    </location>
</feature>
<feature type="transmembrane region" description="Helical" evidence="9">
    <location>
        <begin position="131"/>
        <end position="152"/>
    </location>
</feature>
<keyword evidence="3" id="KW-1003">Cell membrane</keyword>
<name>A0A1N7K0S9_9RHOB</name>
<evidence type="ECO:0000256" key="3">
    <source>
        <dbReference type="ARBA" id="ARBA00022475"/>
    </source>
</evidence>
<reference evidence="12" key="1">
    <citation type="submission" date="2017-01" db="EMBL/GenBank/DDBJ databases">
        <authorList>
            <person name="Varghese N."/>
            <person name="Submissions S."/>
        </authorList>
    </citation>
    <scope>NUCLEOTIDE SEQUENCE [LARGE SCALE GENOMIC DNA]</scope>
    <source>
        <strain evidence="12">DSM 19945</strain>
    </source>
</reference>
<keyword evidence="6 9" id="KW-1133">Transmembrane helix</keyword>
<evidence type="ECO:0000256" key="7">
    <source>
        <dbReference type="ARBA" id="ARBA00023136"/>
    </source>
</evidence>
<keyword evidence="5 9" id="KW-0812">Transmembrane</keyword>
<evidence type="ECO:0000313" key="12">
    <source>
        <dbReference type="Proteomes" id="UP000186221"/>
    </source>
</evidence>
<comment type="function">
    <text evidence="9">Part of the tripartite ATP-independent periplasmic (TRAP) transport system.</text>
</comment>
<organism evidence="11 12">
    <name type="scientific">Rhodobacter aestuarii</name>
    <dbReference type="NCBI Taxonomy" id="453582"/>
    <lineage>
        <taxon>Bacteria</taxon>
        <taxon>Pseudomonadati</taxon>
        <taxon>Pseudomonadota</taxon>
        <taxon>Alphaproteobacteria</taxon>
        <taxon>Rhodobacterales</taxon>
        <taxon>Rhodobacter group</taxon>
        <taxon>Rhodobacter</taxon>
    </lineage>
</organism>
<dbReference type="PANTHER" id="PTHR35011">
    <property type="entry name" value="2,3-DIKETO-L-GULONATE TRAP TRANSPORTER SMALL PERMEASE PROTEIN YIAM"/>
    <property type="match status" value="1"/>
</dbReference>
<feature type="transmembrane region" description="Helical" evidence="9">
    <location>
        <begin position="90"/>
        <end position="111"/>
    </location>
</feature>
<evidence type="ECO:0000256" key="5">
    <source>
        <dbReference type="ARBA" id="ARBA00022692"/>
    </source>
</evidence>
<dbReference type="RefSeq" id="WP_076483788.1">
    <property type="nucleotide sequence ID" value="NZ_FTOG01000002.1"/>
</dbReference>
<dbReference type="PANTHER" id="PTHR35011:SF2">
    <property type="entry name" value="2,3-DIKETO-L-GULONATE TRAP TRANSPORTER SMALL PERMEASE PROTEIN YIAM"/>
    <property type="match status" value="1"/>
</dbReference>
<dbReference type="OrthoDB" id="4964541at2"/>
<keyword evidence="7 9" id="KW-0472">Membrane</keyword>
<sequence length="171" mass="18730">MVRLLELLCLLLRRVISGVVILLFAVMMTSVLVQVAGRYIFNFSIAQASEIATFSQIWLVLLGAGIAVSRSQHVAIDVVPAMLPRAQARLALLAISGISIAFLAVLAYGSLPLIKMGAFQTSPTLRIPMKYMYFCLPAGAAYMALEMVLAVIQRWHDPFPSEQVDPHEEAI</sequence>
<proteinExistence type="inferred from homology"/>
<evidence type="ECO:0000256" key="6">
    <source>
        <dbReference type="ARBA" id="ARBA00022989"/>
    </source>
</evidence>
<dbReference type="GO" id="GO:0005886">
    <property type="term" value="C:plasma membrane"/>
    <property type="evidence" value="ECO:0007669"/>
    <property type="project" value="UniProtKB-SubCell"/>
</dbReference>
<dbReference type="InterPro" id="IPR007387">
    <property type="entry name" value="TRAP_DctQ"/>
</dbReference>
<evidence type="ECO:0000256" key="2">
    <source>
        <dbReference type="ARBA" id="ARBA00022448"/>
    </source>
</evidence>
<comment type="subunit">
    <text evidence="9">The complex comprises the extracytoplasmic solute receptor protein and the two transmembrane proteins.</text>
</comment>
<evidence type="ECO:0000256" key="9">
    <source>
        <dbReference type="RuleBase" id="RU369079"/>
    </source>
</evidence>
<evidence type="ECO:0000256" key="4">
    <source>
        <dbReference type="ARBA" id="ARBA00022519"/>
    </source>
</evidence>
<keyword evidence="4 9" id="KW-0997">Cell inner membrane</keyword>
<dbReference type="GO" id="GO:0015740">
    <property type="term" value="P:C4-dicarboxylate transport"/>
    <property type="evidence" value="ECO:0007669"/>
    <property type="project" value="TreeGrafter"/>
</dbReference>
<evidence type="ECO:0000259" key="10">
    <source>
        <dbReference type="Pfam" id="PF04290"/>
    </source>
</evidence>
<dbReference type="InterPro" id="IPR055348">
    <property type="entry name" value="DctQ"/>
</dbReference>
<dbReference type="GO" id="GO:0022857">
    <property type="term" value="F:transmembrane transporter activity"/>
    <property type="evidence" value="ECO:0007669"/>
    <property type="project" value="UniProtKB-UniRule"/>
</dbReference>
<feature type="transmembrane region" description="Helical" evidence="9">
    <location>
        <begin position="12"/>
        <end position="33"/>
    </location>
</feature>
<comment type="subcellular location">
    <subcellularLocation>
        <location evidence="1 9">Cell inner membrane</location>
        <topology evidence="1 9">Multi-pass membrane protein</topology>
    </subcellularLocation>
</comment>
<dbReference type="AlphaFoldDB" id="A0A1N7K0S9"/>
<dbReference type="EMBL" id="FTOG01000002">
    <property type="protein sequence ID" value="SIS55190.1"/>
    <property type="molecule type" value="Genomic_DNA"/>
</dbReference>
<comment type="similarity">
    <text evidence="8 9">Belongs to the TRAP transporter small permease family.</text>
</comment>
<evidence type="ECO:0000313" key="11">
    <source>
        <dbReference type="EMBL" id="SIS55190.1"/>
    </source>
</evidence>
<gene>
    <name evidence="11" type="ORF">SAMN05421580_102198</name>
</gene>
<evidence type="ECO:0000256" key="1">
    <source>
        <dbReference type="ARBA" id="ARBA00004429"/>
    </source>
</evidence>